<dbReference type="InterPro" id="IPR029058">
    <property type="entry name" value="AB_hydrolase_fold"/>
</dbReference>
<dbReference type="PANTHER" id="PTHR33938:SF15">
    <property type="entry name" value="FERULOYL ESTERASE B-RELATED"/>
    <property type="match status" value="1"/>
</dbReference>
<keyword evidence="2" id="KW-0719">Serine esterase</keyword>
<evidence type="ECO:0000256" key="7">
    <source>
        <dbReference type="ARBA" id="ARBA00023157"/>
    </source>
</evidence>
<keyword evidence="9" id="KW-1185">Reference proteome</keyword>
<evidence type="ECO:0000256" key="4">
    <source>
        <dbReference type="ARBA" id="ARBA00022729"/>
    </source>
</evidence>
<comment type="caution">
    <text evidence="8">The sequence shown here is derived from an EMBL/GenBank/DDBJ whole genome shotgun (WGS) entry which is preliminary data.</text>
</comment>
<reference evidence="8" key="1">
    <citation type="submission" date="2022-01" db="EMBL/GenBank/DDBJ databases">
        <authorList>
            <person name="Criscuolo A."/>
        </authorList>
    </citation>
    <scope>NUCLEOTIDE SEQUENCE</scope>
    <source>
        <strain evidence="8">CIP111891</strain>
    </source>
</reference>
<evidence type="ECO:0000256" key="3">
    <source>
        <dbReference type="ARBA" id="ARBA00022723"/>
    </source>
</evidence>
<keyword evidence="5 8" id="KW-0378">Hydrolase</keyword>
<name>A0ABM9C468_9BACL</name>
<dbReference type="InterPro" id="IPR011118">
    <property type="entry name" value="Tannase/feruloyl_esterase"/>
</dbReference>
<dbReference type="GO" id="GO:0016787">
    <property type="term" value="F:hydrolase activity"/>
    <property type="evidence" value="ECO:0007669"/>
    <property type="project" value="UniProtKB-KW"/>
</dbReference>
<protein>
    <submittedName>
        <fullName evidence="8">Mono(2-hydroxyethyl) terephthalate hydrolase</fullName>
        <ecNumber evidence="8">3.1.1.102</ecNumber>
    </submittedName>
</protein>
<keyword evidence="4" id="KW-0732">Signal</keyword>
<dbReference type="Proteomes" id="UP000838821">
    <property type="component" value="Unassembled WGS sequence"/>
</dbReference>
<dbReference type="EMBL" id="CAKMMW010000004">
    <property type="protein sequence ID" value="CAH1202092.1"/>
    <property type="molecule type" value="Genomic_DNA"/>
</dbReference>
<keyword evidence="3" id="KW-0479">Metal-binding</keyword>
<keyword evidence="6" id="KW-0106">Calcium</keyword>
<keyword evidence="7" id="KW-1015">Disulfide bond</keyword>
<evidence type="ECO:0000256" key="1">
    <source>
        <dbReference type="ARBA" id="ARBA00006249"/>
    </source>
</evidence>
<dbReference type="EC" id="3.1.1.102" evidence="8"/>
<gene>
    <name evidence="8" type="ORF">PAECIP111891_01933</name>
</gene>
<comment type="similarity">
    <text evidence="1">Belongs to the tannase family.</text>
</comment>
<dbReference type="PANTHER" id="PTHR33938">
    <property type="entry name" value="FERULOYL ESTERASE B-RELATED"/>
    <property type="match status" value="1"/>
</dbReference>
<evidence type="ECO:0000256" key="6">
    <source>
        <dbReference type="ARBA" id="ARBA00022837"/>
    </source>
</evidence>
<proteinExistence type="inferred from homology"/>
<dbReference type="Gene3D" id="3.40.50.1820">
    <property type="entry name" value="alpha/beta hydrolase"/>
    <property type="match status" value="1"/>
</dbReference>
<organism evidence="8 9">
    <name type="scientific">Paenibacillus allorhizoplanae</name>
    <dbReference type="NCBI Taxonomy" id="2905648"/>
    <lineage>
        <taxon>Bacteria</taxon>
        <taxon>Bacillati</taxon>
        <taxon>Bacillota</taxon>
        <taxon>Bacilli</taxon>
        <taxon>Bacillales</taxon>
        <taxon>Paenibacillaceae</taxon>
        <taxon>Paenibacillus</taxon>
    </lineage>
</organism>
<accession>A0ABM9C468</accession>
<dbReference type="Pfam" id="PF07519">
    <property type="entry name" value="Tannase"/>
    <property type="match status" value="1"/>
</dbReference>
<evidence type="ECO:0000313" key="8">
    <source>
        <dbReference type="EMBL" id="CAH1202092.1"/>
    </source>
</evidence>
<evidence type="ECO:0000256" key="5">
    <source>
        <dbReference type="ARBA" id="ARBA00022801"/>
    </source>
</evidence>
<dbReference type="SUPFAM" id="SSF53474">
    <property type="entry name" value="alpha/beta-Hydrolases"/>
    <property type="match status" value="1"/>
</dbReference>
<evidence type="ECO:0000313" key="9">
    <source>
        <dbReference type="Proteomes" id="UP000838821"/>
    </source>
</evidence>
<sequence length="534" mass="58999">MLEYLKSDVIEVNRVDISEGDGILEGIFENVDIPGCTITDVQMVTEGSLTLADDRIITDLPAFCRVSLQLKPTTQSNIRVELWLPQEWNGRFLGTGNGGSASYISYNPLTFGVRRGYATANTDMGTSPNAFEAISHPERWVDFGYRATHEMTVAAKSLIQLFYNRSASYAYFMGCSTGGQQALMEAQRYPTDYQGIIAGAPANNRTHLHTGFLWNFKATNQGTGAHFSKEQMAFITRKVVEHGRGKDGGALHGDNFLTDPRLLQFNPETLAASQGDDEGVSLTDEQISALKLIYAGPTNPRTGERIYTPLPYGSEDCGGGLDLQQDPERLPSSLLYPFNWVFGADFDYTTFDFDRDLDTLNERLAPILNANNPDVSEMKALGGKILLYTGMSDPLVPYQDALHYYERVIEHQGSLDQTQDFFRLFLVPGMGHCGGGPGLNDLGQGGHSNLPRDREYDILSALVEWVEHGKAPEKFIATAFKDGFAPNGISFQRPIYPYPKLPEYVSGDPNLPASYREVDHPRGGVLIPAAKYLV</sequence>
<evidence type="ECO:0000256" key="2">
    <source>
        <dbReference type="ARBA" id="ARBA00022487"/>
    </source>
</evidence>